<dbReference type="AlphaFoldDB" id="A0A224XRS2"/>
<feature type="chain" id="PRO_5013279496" description="Secreted protein" evidence="1">
    <location>
        <begin position="29"/>
        <end position="89"/>
    </location>
</feature>
<proteinExistence type="predicted"/>
<feature type="signal peptide" evidence="1">
    <location>
        <begin position="1"/>
        <end position="28"/>
    </location>
</feature>
<evidence type="ECO:0000256" key="1">
    <source>
        <dbReference type="SAM" id="SignalP"/>
    </source>
</evidence>
<evidence type="ECO:0008006" key="3">
    <source>
        <dbReference type="Google" id="ProtNLM"/>
    </source>
</evidence>
<evidence type="ECO:0000313" key="2">
    <source>
        <dbReference type="EMBL" id="JAW15196.1"/>
    </source>
</evidence>
<protein>
    <recommendedName>
        <fullName evidence="3">Secreted protein</fullName>
    </recommendedName>
</protein>
<accession>A0A224XRS2</accession>
<organism evidence="2">
    <name type="scientific">Panstrongylus lignarius</name>
    <dbReference type="NCBI Taxonomy" id="156445"/>
    <lineage>
        <taxon>Eukaryota</taxon>
        <taxon>Metazoa</taxon>
        <taxon>Ecdysozoa</taxon>
        <taxon>Arthropoda</taxon>
        <taxon>Hexapoda</taxon>
        <taxon>Insecta</taxon>
        <taxon>Pterygota</taxon>
        <taxon>Neoptera</taxon>
        <taxon>Paraneoptera</taxon>
        <taxon>Hemiptera</taxon>
        <taxon>Heteroptera</taxon>
        <taxon>Panheteroptera</taxon>
        <taxon>Cimicomorpha</taxon>
        <taxon>Reduviidae</taxon>
        <taxon>Triatominae</taxon>
        <taxon>Panstrongylus</taxon>
    </lineage>
</organism>
<keyword evidence="1" id="KW-0732">Signal</keyword>
<reference evidence="2" key="1">
    <citation type="journal article" date="2018" name="PLoS Negl. Trop. Dis.">
        <title>An insight into the salivary gland and fat body transcriptome of Panstrongylus lignarius (Hemiptera: Heteroptera), the main vector of Chagas disease in Peru.</title>
        <authorList>
            <person name="Nevoa J.C."/>
            <person name="Mendes M.T."/>
            <person name="da Silva M.V."/>
            <person name="Soares S.C."/>
            <person name="Oliveira C.J.F."/>
            <person name="Ribeiro J.M.C."/>
        </authorList>
    </citation>
    <scope>NUCLEOTIDE SEQUENCE</scope>
</reference>
<name>A0A224XRS2_9HEMI</name>
<sequence>MQRLQRSCIVAKRCLRCLLGALFQLTQSVQLLSSNICWFVQYDPDCSLPTSGMCCGPIVSHVMFCIWQQTAQRQMTNWSMRSFKFDFAE</sequence>
<dbReference type="EMBL" id="GFTR01001230">
    <property type="protein sequence ID" value="JAW15196.1"/>
    <property type="molecule type" value="Transcribed_RNA"/>
</dbReference>